<dbReference type="AlphaFoldDB" id="A0A8X6M432"/>
<feature type="compositionally biased region" description="Acidic residues" evidence="1">
    <location>
        <begin position="81"/>
        <end position="118"/>
    </location>
</feature>
<dbReference type="EMBL" id="BMAO01019445">
    <property type="protein sequence ID" value="GFR30564.1"/>
    <property type="molecule type" value="Genomic_DNA"/>
</dbReference>
<reference evidence="2" key="1">
    <citation type="submission" date="2020-07" db="EMBL/GenBank/DDBJ databases">
        <title>Multicomponent nature underlies the extraordinary mechanical properties of spider dragline silk.</title>
        <authorList>
            <person name="Kono N."/>
            <person name="Nakamura H."/>
            <person name="Mori M."/>
            <person name="Yoshida Y."/>
            <person name="Ohtoshi R."/>
            <person name="Malay A.D."/>
            <person name="Moran D.A.P."/>
            <person name="Tomita M."/>
            <person name="Numata K."/>
            <person name="Arakawa K."/>
        </authorList>
    </citation>
    <scope>NUCLEOTIDE SEQUENCE</scope>
</reference>
<comment type="caution">
    <text evidence="2">The sequence shown here is derived from an EMBL/GenBank/DDBJ whole genome shotgun (WGS) entry which is preliminary data.</text>
</comment>
<protein>
    <submittedName>
        <fullName evidence="2">Uncharacterized protein</fullName>
    </submittedName>
</protein>
<gene>
    <name evidence="2" type="ORF">TNCT_594731</name>
</gene>
<accession>A0A8X6M432</accession>
<organism evidence="2 3">
    <name type="scientific">Trichonephila clavata</name>
    <name type="common">Joro spider</name>
    <name type="synonym">Nephila clavata</name>
    <dbReference type="NCBI Taxonomy" id="2740835"/>
    <lineage>
        <taxon>Eukaryota</taxon>
        <taxon>Metazoa</taxon>
        <taxon>Ecdysozoa</taxon>
        <taxon>Arthropoda</taxon>
        <taxon>Chelicerata</taxon>
        <taxon>Arachnida</taxon>
        <taxon>Araneae</taxon>
        <taxon>Araneomorphae</taxon>
        <taxon>Entelegynae</taxon>
        <taxon>Araneoidea</taxon>
        <taxon>Nephilidae</taxon>
        <taxon>Trichonephila</taxon>
    </lineage>
</organism>
<evidence type="ECO:0000313" key="3">
    <source>
        <dbReference type="Proteomes" id="UP000887116"/>
    </source>
</evidence>
<keyword evidence="3" id="KW-1185">Reference proteome</keyword>
<proteinExistence type="predicted"/>
<evidence type="ECO:0000256" key="1">
    <source>
        <dbReference type="SAM" id="MobiDB-lite"/>
    </source>
</evidence>
<evidence type="ECO:0000313" key="2">
    <source>
        <dbReference type="EMBL" id="GFR30564.1"/>
    </source>
</evidence>
<sequence>MLLNAAQSEVKGAGCDSVWNNFNEEFISEEESTSKKVKFEDDLFDGSDDQDIEEKSSKKSKLFSDDNKKWLKPKGKQELFQESDEEDEQGLNGLDDDVLGDDFAAEESDSDEDDEESDMLPIEKAAKKLAKKEAESK</sequence>
<name>A0A8X6M432_TRICU</name>
<feature type="region of interest" description="Disordered" evidence="1">
    <location>
        <begin position="73"/>
        <end position="122"/>
    </location>
</feature>
<dbReference type="Proteomes" id="UP000887116">
    <property type="component" value="Unassembled WGS sequence"/>
</dbReference>